<dbReference type="Pfam" id="PF04015">
    <property type="entry name" value="DUF362"/>
    <property type="match status" value="1"/>
</dbReference>
<evidence type="ECO:0000259" key="1">
    <source>
        <dbReference type="Pfam" id="PF04015"/>
    </source>
</evidence>
<reference evidence="2" key="1">
    <citation type="journal article" date="2014" name="Front. Microbiol.">
        <title>High frequency of phylogenetically diverse reductive dehalogenase-homologous genes in deep subseafloor sedimentary metagenomes.</title>
        <authorList>
            <person name="Kawai M."/>
            <person name="Futagami T."/>
            <person name="Toyoda A."/>
            <person name="Takaki Y."/>
            <person name="Nishi S."/>
            <person name="Hori S."/>
            <person name="Arai W."/>
            <person name="Tsubouchi T."/>
            <person name="Morono Y."/>
            <person name="Uchiyama I."/>
            <person name="Ito T."/>
            <person name="Fujiyama A."/>
            <person name="Inagaki F."/>
            <person name="Takami H."/>
        </authorList>
    </citation>
    <scope>NUCLEOTIDE SEQUENCE</scope>
    <source>
        <strain evidence="2">Expedition CK06-06</strain>
    </source>
</reference>
<evidence type="ECO:0000313" key="2">
    <source>
        <dbReference type="EMBL" id="GAG99011.1"/>
    </source>
</evidence>
<organism evidence="2">
    <name type="scientific">marine sediment metagenome</name>
    <dbReference type="NCBI Taxonomy" id="412755"/>
    <lineage>
        <taxon>unclassified sequences</taxon>
        <taxon>metagenomes</taxon>
        <taxon>ecological metagenomes</taxon>
    </lineage>
</organism>
<dbReference type="AlphaFoldDB" id="X1DRK1"/>
<comment type="caution">
    <text evidence="2">The sequence shown here is derived from an EMBL/GenBank/DDBJ whole genome shotgun (WGS) entry which is preliminary data.</text>
</comment>
<sequence length="268" mass="29635">DLLGINLVKGKNVVLKPNFNTADPPPASTSMTTLKQMIIKIKEMGAKSITVAERCGPANTEEAFKKKGLYELADEFDLSIVNLSTIPREEWVMKNPEGNHWKDGFLFAKVYDEAECVIETCCLKTHQYGGHFTLSMKNATALVPRDEYQYMKELHSSPHQRKMIAEINAAYKWDIIVMDGVVSFVDGGPMEGTRKDSNVFVAGTDKIAIDAVGVALLRMLGTTPEVSTGPIFEQEQIARAVELGIGIASFEEIEFRTDSPESDALVEK</sequence>
<protein>
    <recommendedName>
        <fullName evidence="1">DUF362 domain-containing protein</fullName>
    </recommendedName>
</protein>
<dbReference type="EMBL" id="BART01029254">
    <property type="protein sequence ID" value="GAG99011.1"/>
    <property type="molecule type" value="Genomic_DNA"/>
</dbReference>
<proteinExistence type="predicted"/>
<gene>
    <name evidence="2" type="ORF">S01H4_51383</name>
</gene>
<feature type="non-terminal residue" evidence="2">
    <location>
        <position position="268"/>
    </location>
</feature>
<feature type="domain" description="DUF362" evidence="1">
    <location>
        <begin position="13"/>
        <end position="214"/>
    </location>
</feature>
<dbReference type="InterPro" id="IPR007160">
    <property type="entry name" value="DUF362"/>
</dbReference>
<accession>X1DRK1</accession>
<feature type="non-terminal residue" evidence="2">
    <location>
        <position position="1"/>
    </location>
</feature>
<name>X1DRK1_9ZZZZ</name>